<name>A0A198A6Z3_9BACL</name>
<keyword evidence="6" id="KW-1185">Reference proteome</keyword>
<feature type="domain" description="Quercetin 2,3-dioxygenase C-terminal cupin" evidence="4">
    <location>
        <begin position="149"/>
        <end position="227"/>
    </location>
</feature>
<accession>A0A198A6Z3</accession>
<dbReference type="Pfam" id="PF02678">
    <property type="entry name" value="Pirin"/>
    <property type="match status" value="1"/>
</dbReference>
<proteinExistence type="inferred from homology"/>
<dbReference type="SUPFAM" id="SSF51182">
    <property type="entry name" value="RmlC-like cupins"/>
    <property type="match status" value="1"/>
</dbReference>
<organism evidence="5 6">
    <name type="scientific">Paenibacillus oryzisoli</name>
    <dbReference type="NCBI Taxonomy" id="1850517"/>
    <lineage>
        <taxon>Bacteria</taxon>
        <taxon>Bacillati</taxon>
        <taxon>Bacillota</taxon>
        <taxon>Bacilli</taxon>
        <taxon>Bacillales</taxon>
        <taxon>Paenibacillaceae</taxon>
        <taxon>Paenibacillus</taxon>
    </lineage>
</organism>
<dbReference type="AlphaFoldDB" id="A0A198A6Z3"/>
<evidence type="ECO:0000313" key="6">
    <source>
        <dbReference type="Proteomes" id="UP000078454"/>
    </source>
</evidence>
<dbReference type="InterPro" id="IPR012093">
    <property type="entry name" value="Pirin"/>
</dbReference>
<dbReference type="RefSeq" id="WP_068666922.1">
    <property type="nucleotide sequence ID" value="NZ_LYPB01000074.1"/>
</dbReference>
<protein>
    <recommendedName>
        <fullName evidence="7">Pirin</fullName>
    </recommendedName>
</protein>
<dbReference type="InterPro" id="IPR003829">
    <property type="entry name" value="Pirin_N_dom"/>
</dbReference>
<dbReference type="PIRSF" id="PIRSF006232">
    <property type="entry name" value="Pirin"/>
    <property type="match status" value="1"/>
</dbReference>
<dbReference type="OrthoDB" id="321327at2"/>
<dbReference type="STRING" id="1850517.A8708_07735"/>
<reference evidence="5 6" key="1">
    <citation type="submission" date="2016-05" db="EMBL/GenBank/DDBJ databases">
        <title>Paenibacillus sp. 1ZS3-15 nov., isolated from the rhizosphere soil.</title>
        <authorList>
            <person name="Zhang X.X."/>
            <person name="Zhang J."/>
        </authorList>
    </citation>
    <scope>NUCLEOTIDE SEQUENCE [LARGE SCALE GENOMIC DNA]</scope>
    <source>
        <strain evidence="5 6">1ZS3-15</strain>
    </source>
</reference>
<gene>
    <name evidence="5" type="ORF">A8708_07735</name>
</gene>
<sequence>MIEVSKAHTRYAMEIDRSRAIMSFYANRRFGPLIIFNDDFIGAHDGIGKHPHKNIEIVTYMVTGQNYHKDSTGKESLLTPGMVQVVSAGTGIVHEGMNPSDTEEENHLQIWFQPDQYDIPPQHHEFSYDQDKMKNRLLPIVSNRTWAVDRVLPIHQNVTIFISKLEEGHELSFAQSAGRNMYVFNLEGELVLNEEALLERRDAAQITGLQRLNMSATKDTHFMLIDLP</sequence>
<dbReference type="Proteomes" id="UP000078454">
    <property type="component" value="Unassembled WGS sequence"/>
</dbReference>
<dbReference type="InterPro" id="IPR041602">
    <property type="entry name" value="Quercetinase_C"/>
</dbReference>
<evidence type="ECO:0000259" key="3">
    <source>
        <dbReference type="Pfam" id="PF02678"/>
    </source>
</evidence>
<dbReference type="PANTHER" id="PTHR43212">
    <property type="entry name" value="QUERCETIN 2,3-DIOXYGENASE"/>
    <property type="match status" value="1"/>
</dbReference>
<feature type="domain" description="Pirin N-terminal" evidence="3">
    <location>
        <begin position="16"/>
        <end position="111"/>
    </location>
</feature>
<comment type="caution">
    <text evidence="5">The sequence shown here is derived from an EMBL/GenBank/DDBJ whole genome shotgun (WGS) entry which is preliminary data.</text>
</comment>
<dbReference type="PANTHER" id="PTHR43212:SF3">
    <property type="entry name" value="QUERCETIN 2,3-DIOXYGENASE"/>
    <property type="match status" value="1"/>
</dbReference>
<evidence type="ECO:0000313" key="5">
    <source>
        <dbReference type="EMBL" id="OAS16748.1"/>
    </source>
</evidence>
<evidence type="ECO:0000256" key="2">
    <source>
        <dbReference type="RuleBase" id="RU003457"/>
    </source>
</evidence>
<comment type="similarity">
    <text evidence="1 2">Belongs to the pirin family.</text>
</comment>
<dbReference type="Gene3D" id="2.60.120.10">
    <property type="entry name" value="Jelly Rolls"/>
    <property type="match status" value="2"/>
</dbReference>
<dbReference type="Pfam" id="PF17954">
    <property type="entry name" value="Pirin_C_2"/>
    <property type="match status" value="1"/>
</dbReference>
<dbReference type="InterPro" id="IPR011051">
    <property type="entry name" value="RmlC_Cupin_sf"/>
</dbReference>
<dbReference type="InterPro" id="IPR014710">
    <property type="entry name" value="RmlC-like_jellyroll"/>
</dbReference>
<evidence type="ECO:0008006" key="7">
    <source>
        <dbReference type="Google" id="ProtNLM"/>
    </source>
</evidence>
<evidence type="ECO:0000259" key="4">
    <source>
        <dbReference type="Pfam" id="PF17954"/>
    </source>
</evidence>
<dbReference type="EMBL" id="LYPB01000074">
    <property type="protein sequence ID" value="OAS16748.1"/>
    <property type="molecule type" value="Genomic_DNA"/>
</dbReference>
<evidence type="ECO:0000256" key="1">
    <source>
        <dbReference type="ARBA" id="ARBA00008416"/>
    </source>
</evidence>